<dbReference type="InterPro" id="IPR026634">
    <property type="entry name" value="TPST-like"/>
</dbReference>
<comment type="caution">
    <text evidence="3">The sequence shown here is derived from an EMBL/GenBank/DDBJ whole genome shotgun (WGS) entry which is preliminary data.</text>
</comment>
<organism evidence="3 4">
    <name type="scientific">Bradyrhizobium neotropicale</name>
    <dbReference type="NCBI Taxonomy" id="1497615"/>
    <lineage>
        <taxon>Bacteria</taxon>
        <taxon>Pseudomonadati</taxon>
        <taxon>Pseudomonadota</taxon>
        <taxon>Alphaproteobacteria</taxon>
        <taxon>Hyphomicrobiales</taxon>
        <taxon>Nitrobacteraceae</taxon>
        <taxon>Bradyrhizobium</taxon>
    </lineage>
</organism>
<dbReference type="SUPFAM" id="SSF48452">
    <property type="entry name" value="TPR-like"/>
    <property type="match status" value="1"/>
</dbReference>
<proteinExistence type="predicted"/>
<gene>
    <name evidence="3" type="ORF">AXW67_02935</name>
</gene>
<evidence type="ECO:0000313" key="4">
    <source>
        <dbReference type="Proteomes" id="UP000077173"/>
    </source>
</evidence>
<evidence type="ECO:0000256" key="2">
    <source>
        <dbReference type="PROSITE-ProRule" id="PRU00339"/>
    </source>
</evidence>
<reference evidence="3 4" key="1">
    <citation type="submission" date="2016-02" db="EMBL/GenBank/DDBJ databases">
        <title>Draft genome sequence of the strain BR 10247T Bradyrhizobium neotropicale isolated from nodules of Centrolobium paraense.</title>
        <authorList>
            <person name="Simoes-Araujo J.L."/>
            <person name="Barauna A.C."/>
            <person name="Silva K."/>
            <person name="Zilli J.E."/>
        </authorList>
    </citation>
    <scope>NUCLEOTIDE SEQUENCE [LARGE SCALE GENOMIC DNA]</scope>
    <source>
        <strain evidence="3 4">BR 10247</strain>
    </source>
</reference>
<sequence>MNATLQHAASVASVDTARRAFASGDLATAERICAQVLASNSSDWRAWALLTETALLRGRPDAATVSADRAVALAPTNPIALVLRAKCLFVKGETRQACAAVEAATQHLGEEPDALDAVGAIFGLLGLQQRARELFRRAVAVRPDEPQYLFNLAAAERMIGALADAEAHCDAAIACDPRYGLAHYLRSDLRIQSLDRNHIDEMEALLRAGGLSAPSAIMLRFALGKECEDLDRWDLAFDHVEAGCNLQRQSLPRDLAAELGEIDAIVRAHSRSWIEAAPRGYAEAAPVFVTGLPRTGTTLVERIIASHSAMHSVGETGAFAAEMHRAMADAPGSRDLAGIGRRYLDQATALRVPNNVRFVDKTLENYLYCGLIHTALPLAKIILVQRHPMDACWAIYKAHFRGKFPFSYHQTELADYYLAYRRLSRHWCSVLPPHVLMEINYEDVVRDQAAASRDIIRFLGLPWEDGVLRFHESPAPSATASAVQVRRPIYASSVGKWRHHAERLRPLRERLAREIPEAELA</sequence>
<dbReference type="Pfam" id="PF13469">
    <property type="entry name" value="Sulfotransfer_3"/>
    <property type="match status" value="1"/>
</dbReference>
<evidence type="ECO:0000256" key="1">
    <source>
        <dbReference type="ARBA" id="ARBA00022679"/>
    </source>
</evidence>
<dbReference type="Proteomes" id="UP000077173">
    <property type="component" value="Unassembled WGS sequence"/>
</dbReference>
<dbReference type="Gene3D" id="3.40.50.300">
    <property type="entry name" value="P-loop containing nucleotide triphosphate hydrolases"/>
    <property type="match status" value="1"/>
</dbReference>
<dbReference type="AlphaFoldDB" id="A0A176ZF05"/>
<keyword evidence="2" id="KW-0802">TPR repeat</keyword>
<dbReference type="InterPro" id="IPR027417">
    <property type="entry name" value="P-loop_NTPase"/>
</dbReference>
<dbReference type="Pfam" id="PF13432">
    <property type="entry name" value="TPR_16"/>
    <property type="match status" value="2"/>
</dbReference>
<protein>
    <submittedName>
        <fullName evidence="3">Uncharacterized protein</fullName>
    </submittedName>
</protein>
<dbReference type="InterPro" id="IPR011990">
    <property type="entry name" value="TPR-like_helical_dom_sf"/>
</dbReference>
<dbReference type="GO" id="GO:0008476">
    <property type="term" value="F:protein-tyrosine sulfotransferase activity"/>
    <property type="evidence" value="ECO:0007669"/>
    <property type="project" value="InterPro"/>
</dbReference>
<accession>A0A176ZF05</accession>
<dbReference type="Gene3D" id="1.25.40.10">
    <property type="entry name" value="Tetratricopeptide repeat domain"/>
    <property type="match status" value="1"/>
</dbReference>
<evidence type="ECO:0000313" key="3">
    <source>
        <dbReference type="EMBL" id="OAF18492.1"/>
    </source>
</evidence>
<dbReference type="SMART" id="SM00028">
    <property type="entry name" value="TPR"/>
    <property type="match status" value="5"/>
</dbReference>
<name>A0A176ZF05_9BRAD</name>
<dbReference type="EMBL" id="LSEF01000033">
    <property type="protein sequence ID" value="OAF18492.1"/>
    <property type="molecule type" value="Genomic_DNA"/>
</dbReference>
<dbReference type="PANTHER" id="PTHR12788">
    <property type="entry name" value="PROTEIN-TYROSINE SULFOTRANSFERASE 2"/>
    <property type="match status" value="1"/>
</dbReference>
<feature type="repeat" description="TPR" evidence="2">
    <location>
        <begin position="112"/>
        <end position="145"/>
    </location>
</feature>
<dbReference type="SUPFAM" id="SSF52540">
    <property type="entry name" value="P-loop containing nucleoside triphosphate hydrolases"/>
    <property type="match status" value="1"/>
</dbReference>
<dbReference type="PANTHER" id="PTHR12788:SF10">
    <property type="entry name" value="PROTEIN-TYROSINE SULFOTRANSFERASE"/>
    <property type="match status" value="1"/>
</dbReference>
<dbReference type="InterPro" id="IPR019734">
    <property type="entry name" value="TPR_rpt"/>
</dbReference>
<dbReference type="PROSITE" id="PS50005">
    <property type="entry name" value="TPR"/>
    <property type="match status" value="1"/>
</dbReference>
<keyword evidence="4" id="KW-1185">Reference proteome</keyword>
<dbReference type="RefSeq" id="WP_063677468.1">
    <property type="nucleotide sequence ID" value="NZ_LSEF01000033.1"/>
</dbReference>
<keyword evidence="1" id="KW-0808">Transferase</keyword>